<dbReference type="InterPro" id="IPR003660">
    <property type="entry name" value="HAMP_dom"/>
</dbReference>
<evidence type="ECO:0000313" key="10">
    <source>
        <dbReference type="Proteomes" id="UP000680815"/>
    </source>
</evidence>
<feature type="transmembrane region" description="Helical" evidence="6">
    <location>
        <begin position="440"/>
        <end position="461"/>
    </location>
</feature>
<dbReference type="PANTHER" id="PTHR43124:SF3">
    <property type="entry name" value="CHLORAMPHENICOL EFFLUX PUMP RV0191"/>
    <property type="match status" value="1"/>
</dbReference>
<evidence type="ECO:0000256" key="6">
    <source>
        <dbReference type="SAM" id="Phobius"/>
    </source>
</evidence>
<evidence type="ECO:0000256" key="1">
    <source>
        <dbReference type="ARBA" id="ARBA00004651"/>
    </source>
</evidence>
<feature type="domain" description="HAMP" evidence="8">
    <location>
        <begin position="187"/>
        <end position="239"/>
    </location>
</feature>
<keyword evidence="2" id="KW-1003">Cell membrane</keyword>
<feature type="transmembrane region" description="Helical" evidence="6">
    <location>
        <begin position="412"/>
        <end position="434"/>
    </location>
</feature>
<feature type="transmembrane region" description="Helical" evidence="6">
    <location>
        <begin position="378"/>
        <end position="400"/>
    </location>
</feature>
<dbReference type="Gene3D" id="1.20.1250.20">
    <property type="entry name" value="MFS general substrate transporter like domains"/>
    <property type="match status" value="1"/>
</dbReference>
<name>A0ABS4ARF3_9PROT</name>
<dbReference type="PROSITE" id="PS51257">
    <property type="entry name" value="PROKAR_LIPOPROTEIN"/>
    <property type="match status" value="1"/>
</dbReference>
<feature type="transmembrane region" description="Helical" evidence="6">
    <location>
        <begin position="352"/>
        <end position="372"/>
    </location>
</feature>
<sequence length="681" mass="68291">MTAPVIRRLVATLVAVSVAMLLACVALVSAAALSAFEREVRPALEQEAAALGGVVAAPIETAISLGVPLDALPGVAAYFETVLAGRQGVAWLVLAGADGTPMVRAGPRAEAFEPAPPEGAAARRLDAAYDTRLRLGPVAEAPRAFLHVGMSRAPLEAAIADTRWDVLIVMLVGAILAIELLRYVLERAVTGPLAAADRLAARLAAGDLAVTADDAAPDEAGRLARLANALARRLADRRARLEWLAQEVASGGAAAARGAAAVLARVAARFGMGAAEPAMPGAATARLPLFLFVAAEQLSTSFIPLLGRDLARAGGAADPGMLAAVAIAAFVTAVALATPPGGRMAARRGPRATILAGGVIAALGFLGAALATTIWGFILARILCGVGYALVSIACQAQMVAVAPRGRLAGTLGGFTGAVMTGAVCGTAIGAVLADRIGQGPTFLVSAAMVGLVLLLALRGFPRGAPATLAMPLGLAQEARLALRAPAFLALLLLAAVPAKLVLTGFVFYLAPIALNDLGLSQSAVGRYVMLYGFCMLPAIALGGWIADRTRLGPALIWGAAVANGIALALPFAAPLELALPVAIAITGLAQGLAAAPMLAAVAAAARPEEGATAPVLLAFLRLGERFGSMLGPFAAAALLAGAGMGQALAAIGVVSAATGVVYALAMLLRRAVRPAIGVPA</sequence>
<dbReference type="PROSITE" id="PS50885">
    <property type="entry name" value="HAMP"/>
    <property type="match status" value="1"/>
</dbReference>
<feature type="transmembrane region" description="Helical" evidence="6">
    <location>
        <begin position="555"/>
        <end position="574"/>
    </location>
</feature>
<dbReference type="RefSeq" id="WP_209351307.1">
    <property type="nucleotide sequence ID" value="NZ_JAGIYZ010000006.1"/>
</dbReference>
<dbReference type="InterPro" id="IPR036259">
    <property type="entry name" value="MFS_trans_sf"/>
</dbReference>
<dbReference type="PROSITE" id="PS50850">
    <property type="entry name" value="MFS"/>
    <property type="match status" value="1"/>
</dbReference>
<proteinExistence type="predicted"/>
<dbReference type="InterPro" id="IPR011701">
    <property type="entry name" value="MFS"/>
</dbReference>
<feature type="transmembrane region" description="Helical" evidence="6">
    <location>
        <begin position="627"/>
        <end position="643"/>
    </location>
</feature>
<evidence type="ECO:0000259" key="8">
    <source>
        <dbReference type="PROSITE" id="PS50885"/>
    </source>
</evidence>
<dbReference type="SMART" id="SM00304">
    <property type="entry name" value="HAMP"/>
    <property type="match status" value="1"/>
</dbReference>
<dbReference type="Proteomes" id="UP000680815">
    <property type="component" value="Unassembled WGS sequence"/>
</dbReference>
<evidence type="ECO:0000259" key="7">
    <source>
        <dbReference type="PROSITE" id="PS50850"/>
    </source>
</evidence>
<feature type="domain" description="Major facilitator superfamily (MFS) profile" evidence="7">
    <location>
        <begin position="281"/>
        <end position="674"/>
    </location>
</feature>
<reference evidence="9 10" key="1">
    <citation type="submission" date="2021-03" db="EMBL/GenBank/DDBJ databases">
        <authorList>
            <person name="So Y."/>
        </authorList>
    </citation>
    <scope>NUCLEOTIDE SEQUENCE [LARGE SCALE GENOMIC DNA]</scope>
    <source>
        <strain evidence="9 10">PWR1</strain>
    </source>
</reference>
<dbReference type="Gene3D" id="6.10.340.10">
    <property type="match status" value="1"/>
</dbReference>
<dbReference type="InterPro" id="IPR020846">
    <property type="entry name" value="MFS_dom"/>
</dbReference>
<keyword evidence="5 6" id="KW-0472">Membrane</keyword>
<comment type="subcellular location">
    <subcellularLocation>
        <location evidence="1">Cell membrane</location>
        <topology evidence="1">Multi-pass membrane protein</topology>
    </subcellularLocation>
</comment>
<organism evidence="9 10">
    <name type="scientific">Roseomonas nitratireducens</name>
    <dbReference type="NCBI Taxonomy" id="2820810"/>
    <lineage>
        <taxon>Bacteria</taxon>
        <taxon>Pseudomonadati</taxon>
        <taxon>Pseudomonadota</taxon>
        <taxon>Alphaproteobacteria</taxon>
        <taxon>Acetobacterales</taxon>
        <taxon>Roseomonadaceae</taxon>
        <taxon>Roseomonas</taxon>
    </lineage>
</organism>
<evidence type="ECO:0000256" key="5">
    <source>
        <dbReference type="ARBA" id="ARBA00023136"/>
    </source>
</evidence>
<feature type="transmembrane region" description="Helical" evidence="6">
    <location>
        <begin position="529"/>
        <end position="548"/>
    </location>
</feature>
<feature type="transmembrane region" description="Helical" evidence="6">
    <location>
        <begin position="580"/>
        <end position="606"/>
    </location>
</feature>
<accession>A0ABS4ARF3</accession>
<feature type="transmembrane region" description="Helical" evidence="6">
    <location>
        <begin position="649"/>
        <end position="669"/>
    </location>
</feature>
<dbReference type="Pfam" id="PF07690">
    <property type="entry name" value="MFS_1"/>
    <property type="match status" value="1"/>
</dbReference>
<evidence type="ECO:0000313" key="9">
    <source>
        <dbReference type="EMBL" id="MBP0463940.1"/>
    </source>
</evidence>
<dbReference type="PANTHER" id="PTHR43124">
    <property type="entry name" value="PURINE EFFLUX PUMP PBUE"/>
    <property type="match status" value="1"/>
</dbReference>
<dbReference type="InterPro" id="IPR050189">
    <property type="entry name" value="MFS_Efflux_Transporters"/>
</dbReference>
<evidence type="ECO:0000256" key="3">
    <source>
        <dbReference type="ARBA" id="ARBA00022692"/>
    </source>
</evidence>
<protein>
    <submittedName>
        <fullName evidence="9">MFS transporter</fullName>
    </submittedName>
</protein>
<keyword evidence="10" id="KW-1185">Reference proteome</keyword>
<evidence type="ECO:0000256" key="4">
    <source>
        <dbReference type="ARBA" id="ARBA00022989"/>
    </source>
</evidence>
<feature type="transmembrane region" description="Helical" evidence="6">
    <location>
        <begin position="481"/>
        <end position="509"/>
    </location>
</feature>
<gene>
    <name evidence="9" type="ORF">J5Y09_08460</name>
</gene>
<dbReference type="SUPFAM" id="SSF103473">
    <property type="entry name" value="MFS general substrate transporter"/>
    <property type="match status" value="1"/>
</dbReference>
<evidence type="ECO:0000256" key="2">
    <source>
        <dbReference type="ARBA" id="ARBA00022475"/>
    </source>
</evidence>
<keyword evidence="4 6" id="KW-1133">Transmembrane helix</keyword>
<comment type="caution">
    <text evidence="9">The sequence shown here is derived from an EMBL/GenBank/DDBJ whole genome shotgun (WGS) entry which is preliminary data.</text>
</comment>
<keyword evidence="3 6" id="KW-0812">Transmembrane</keyword>
<feature type="transmembrane region" description="Helical" evidence="6">
    <location>
        <begin position="319"/>
        <end position="340"/>
    </location>
</feature>
<dbReference type="EMBL" id="JAGIYZ010000006">
    <property type="protein sequence ID" value="MBP0463940.1"/>
    <property type="molecule type" value="Genomic_DNA"/>
</dbReference>